<evidence type="ECO:0000313" key="4">
    <source>
        <dbReference type="Proteomes" id="UP000325577"/>
    </source>
</evidence>
<evidence type="ECO:0000256" key="2">
    <source>
        <dbReference type="SAM" id="Phobius"/>
    </source>
</evidence>
<dbReference type="AlphaFoldDB" id="A0A5J5BQM9"/>
<accession>A0A5J5BQM9</accession>
<dbReference type="EMBL" id="CM018034">
    <property type="protein sequence ID" value="KAA8544087.1"/>
    <property type="molecule type" value="Genomic_DNA"/>
</dbReference>
<sequence length="288" mass="31784">MPVEMKTEGVEEDRLQLLQDVRLKLFQEAQFPWFRLYATSVVPIGAMFAMTLWLGNTAYFYISVAFAQMLIAITIAGVAAYNNLKLKKEASRGPSNESQPAESIPLVPSSTSDNQVGFLFYMQDIAPQYAAFLHDRSPEERLQPVLRRHYSILSPQNLMAAGLTKEDATSMKRSIISGYVPQVKAKTGGAASSAAPNPTEGPSSSTVPPSVQKKKRMISRAARKASEVPTQGTTEVPYADVPLSVDVGSTSMYNTFACRGFCLDRPVQRLIHRIWDFTYSTTAYRGPV</sequence>
<name>A0A5J5BQM9_9ASTE</name>
<feature type="compositionally biased region" description="Polar residues" evidence="1">
    <location>
        <begin position="200"/>
        <end position="209"/>
    </location>
</feature>
<feature type="region of interest" description="Disordered" evidence="1">
    <location>
        <begin position="188"/>
        <end position="231"/>
    </location>
</feature>
<feature type="transmembrane region" description="Helical" evidence="2">
    <location>
        <begin position="34"/>
        <end position="54"/>
    </location>
</feature>
<feature type="region of interest" description="Disordered" evidence="1">
    <location>
        <begin position="90"/>
        <end position="109"/>
    </location>
</feature>
<keyword evidence="2" id="KW-0812">Transmembrane</keyword>
<evidence type="ECO:0000313" key="3">
    <source>
        <dbReference type="EMBL" id="KAA8544087.1"/>
    </source>
</evidence>
<feature type="compositionally biased region" description="Basic residues" evidence="1">
    <location>
        <begin position="212"/>
        <end position="223"/>
    </location>
</feature>
<dbReference type="OrthoDB" id="6418713at2759"/>
<gene>
    <name evidence="3" type="ORF">F0562_021736</name>
</gene>
<reference evidence="3 4" key="1">
    <citation type="submission" date="2019-09" db="EMBL/GenBank/DDBJ databases">
        <title>A chromosome-level genome assembly of the Chinese tupelo Nyssa sinensis.</title>
        <authorList>
            <person name="Yang X."/>
            <person name="Kang M."/>
            <person name="Yang Y."/>
            <person name="Xiong H."/>
            <person name="Wang M."/>
            <person name="Zhang Z."/>
            <person name="Wang Z."/>
            <person name="Wu H."/>
            <person name="Ma T."/>
            <person name="Liu J."/>
            <person name="Xi Z."/>
        </authorList>
    </citation>
    <scope>NUCLEOTIDE SEQUENCE [LARGE SCALE GENOMIC DNA]</scope>
    <source>
        <strain evidence="3">J267</strain>
        <tissue evidence="3">Leaf</tissue>
    </source>
</reference>
<proteinExistence type="predicted"/>
<keyword evidence="4" id="KW-1185">Reference proteome</keyword>
<keyword evidence="2" id="KW-0472">Membrane</keyword>
<feature type="transmembrane region" description="Helical" evidence="2">
    <location>
        <begin position="60"/>
        <end position="82"/>
    </location>
</feature>
<dbReference type="Proteomes" id="UP000325577">
    <property type="component" value="Linkage Group LG11"/>
</dbReference>
<organism evidence="3 4">
    <name type="scientific">Nyssa sinensis</name>
    <dbReference type="NCBI Taxonomy" id="561372"/>
    <lineage>
        <taxon>Eukaryota</taxon>
        <taxon>Viridiplantae</taxon>
        <taxon>Streptophyta</taxon>
        <taxon>Embryophyta</taxon>
        <taxon>Tracheophyta</taxon>
        <taxon>Spermatophyta</taxon>
        <taxon>Magnoliopsida</taxon>
        <taxon>eudicotyledons</taxon>
        <taxon>Gunneridae</taxon>
        <taxon>Pentapetalae</taxon>
        <taxon>asterids</taxon>
        <taxon>Cornales</taxon>
        <taxon>Nyssaceae</taxon>
        <taxon>Nyssa</taxon>
    </lineage>
</organism>
<evidence type="ECO:0000256" key="1">
    <source>
        <dbReference type="SAM" id="MobiDB-lite"/>
    </source>
</evidence>
<keyword evidence="2" id="KW-1133">Transmembrane helix</keyword>
<protein>
    <submittedName>
        <fullName evidence="3">Uncharacterized protein</fullName>
    </submittedName>
</protein>